<dbReference type="GO" id="GO:0005789">
    <property type="term" value="C:endoplasmic reticulum membrane"/>
    <property type="evidence" value="ECO:0007669"/>
    <property type="project" value="UniProtKB-SubCell"/>
</dbReference>
<evidence type="ECO:0000256" key="1">
    <source>
        <dbReference type="ARBA" id="ARBA00001971"/>
    </source>
</evidence>
<dbReference type="GO" id="GO:0020037">
    <property type="term" value="F:heme binding"/>
    <property type="evidence" value="ECO:0007669"/>
    <property type="project" value="InterPro"/>
</dbReference>
<keyword evidence="9" id="KW-0492">Microsome</keyword>
<dbReference type="Pfam" id="PF00067">
    <property type="entry name" value="p450"/>
    <property type="match status" value="1"/>
</dbReference>
<keyword evidence="8" id="KW-0256">Endoplasmic reticulum</keyword>
<keyword evidence="11 15" id="KW-0408">Iron</keyword>
<dbReference type="PANTHER" id="PTHR24292:SF45">
    <property type="entry name" value="CYTOCHROME P450 6G1-RELATED"/>
    <property type="match status" value="1"/>
</dbReference>
<dbReference type="GO" id="GO:0016712">
    <property type="term" value="F:oxidoreductase activity, acting on paired donors, with incorporation or reduction of molecular oxygen, reduced flavin or flavoprotein as one donor, and incorporation of one atom of oxygen"/>
    <property type="evidence" value="ECO:0007669"/>
    <property type="project" value="UniProtKB-EC"/>
</dbReference>
<organism evidence="18 19">
    <name type="scientific">Euphydryas editha</name>
    <name type="common">Edith's checkerspot</name>
    <dbReference type="NCBI Taxonomy" id="104508"/>
    <lineage>
        <taxon>Eukaryota</taxon>
        <taxon>Metazoa</taxon>
        <taxon>Ecdysozoa</taxon>
        <taxon>Arthropoda</taxon>
        <taxon>Hexapoda</taxon>
        <taxon>Insecta</taxon>
        <taxon>Pterygota</taxon>
        <taxon>Neoptera</taxon>
        <taxon>Endopterygota</taxon>
        <taxon>Lepidoptera</taxon>
        <taxon>Glossata</taxon>
        <taxon>Ditrysia</taxon>
        <taxon>Papilionoidea</taxon>
        <taxon>Nymphalidae</taxon>
        <taxon>Nymphalinae</taxon>
        <taxon>Euphydryas</taxon>
    </lineage>
</organism>
<evidence type="ECO:0000256" key="16">
    <source>
        <dbReference type="RuleBase" id="RU000461"/>
    </source>
</evidence>
<evidence type="ECO:0000256" key="8">
    <source>
        <dbReference type="ARBA" id="ARBA00022824"/>
    </source>
</evidence>
<dbReference type="InterPro" id="IPR050476">
    <property type="entry name" value="Insect_CytP450_Detox"/>
</dbReference>
<dbReference type="PANTHER" id="PTHR24292">
    <property type="entry name" value="CYTOCHROME P450"/>
    <property type="match status" value="1"/>
</dbReference>
<evidence type="ECO:0000256" key="17">
    <source>
        <dbReference type="SAM" id="Phobius"/>
    </source>
</evidence>
<keyword evidence="6 15" id="KW-0349">Heme</keyword>
<keyword evidence="10 16" id="KW-0560">Oxidoreductase</keyword>
<feature type="transmembrane region" description="Helical" evidence="17">
    <location>
        <begin position="6"/>
        <end position="22"/>
    </location>
</feature>
<evidence type="ECO:0000313" key="18">
    <source>
        <dbReference type="EMBL" id="CAH2093558.1"/>
    </source>
</evidence>
<keyword evidence="17" id="KW-0812">Transmembrane</keyword>
<keyword evidence="17" id="KW-1133">Transmembrane helix</keyword>
<evidence type="ECO:0000256" key="13">
    <source>
        <dbReference type="ARBA" id="ARBA00023136"/>
    </source>
</evidence>
<gene>
    <name evidence="18" type="ORF">EEDITHA_LOCUS9213</name>
</gene>
<dbReference type="SUPFAM" id="SSF48264">
    <property type="entry name" value="Cytochrome P450"/>
    <property type="match status" value="1"/>
</dbReference>
<evidence type="ECO:0000256" key="14">
    <source>
        <dbReference type="ARBA" id="ARBA00047827"/>
    </source>
</evidence>
<dbReference type="InterPro" id="IPR017972">
    <property type="entry name" value="Cyt_P450_CS"/>
</dbReference>
<evidence type="ECO:0000256" key="5">
    <source>
        <dbReference type="ARBA" id="ARBA00012109"/>
    </source>
</evidence>
<evidence type="ECO:0000256" key="11">
    <source>
        <dbReference type="ARBA" id="ARBA00023004"/>
    </source>
</evidence>
<sequence>MIAYTVFTLVIAILFYFYHYITNKYDYWRKRNVPYIKPSLLFGNYKDYILLRKFTGKVTQEICRQFPDEPYVGVYYGTDPALLITDPNLVKLVMAKDFYYFNQREISQHIHKEPISKNLFMTGGDTWKVLRQNLTPLFTSAKMKNMFHLIESCASSLETALNKKITKSNIIEMKAFSARYTMDCIGTCAFGVSTGCLTDETSSNMFTIIGEKLFDNSNIGWKLVIRSMWPTLFYSLGFQLMPLEVKKFFETVVTQVFKSRQYEASSRNDFIDLILSWKKNQHIQGDSISNINTKAKETINLDVDDNLLISQCIMFFGAGFETTSTTLTFLLYELSKNQKAQRRVIEEVDDYYKRHDGKIEYDCLKELPFSQACVNETLRLYPVLGVVTREVSEEYTLPTGLQLEKGTRVHVPVFYMHRNPKHFPEPEEFRPERFYGDEEKNIIPYTFMPFGEGSRICIGLRFAKMPLGAAILTIFKNYRVELAEGMPLTLDFDPRAFALQANCDINIKFIERNK</sequence>
<evidence type="ECO:0000256" key="4">
    <source>
        <dbReference type="ARBA" id="ARBA00010617"/>
    </source>
</evidence>
<evidence type="ECO:0000256" key="10">
    <source>
        <dbReference type="ARBA" id="ARBA00023002"/>
    </source>
</evidence>
<comment type="subcellular location">
    <subcellularLocation>
        <location evidence="3">Endoplasmic reticulum membrane</location>
        <topology evidence="3">Peripheral membrane protein</topology>
    </subcellularLocation>
    <subcellularLocation>
        <location evidence="2">Microsome membrane</location>
        <topology evidence="2">Peripheral membrane protein</topology>
    </subcellularLocation>
</comment>
<evidence type="ECO:0000313" key="19">
    <source>
        <dbReference type="Proteomes" id="UP001153954"/>
    </source>
</evidence>
<dbReference type="AlphaFoldDB" id="A0AAU9U6E3"/>
<evidence type="ECO:0000256" key="7">
    <source>
        <dbReference type="ARBA" id="ARBA00022723"/>
    </source>
</evidence>
<evidence type="ECO:0000256" key="6">
    <source>
        <dbReference type="ARBA" id="ARBA00022617"/>
    </source>
</evidence>
<dbReference type="GO" id="GO:0005506">
    <property type="term" value="F:iron ion binding"/>
    <property type="evidence" value="ECO:0007669"/>
    <property type="project" value="InterPro"/>
</dbReference>
<dbReference type="InterPro" id="IPR002401">
    <property type="entry name" value="Cyt_P450_E_grp-I"/>
</dbReference>
<keyword evidence="12 16" id="KW-0503">Monooxygenase</keyword>
<evidence type="ECO:0000256" key="3">
    <source>
        <dbReference type="ARBA" id="ARBA00004406"/>
    </source>
</evidence>
<dbReference type="PRINTS" id="PR00385">
    <property type="entry name" value="P450"/>
</dbReference>
<keyword evidence="7 15" id="KW-0479">Metal-binding</keyword>
<keyword evidence="19" id="KW-1185">Reference proteome</keyword>
<evidence type="ECO:0000256" key="12">
    <source>
        <dbReference type="ARBA" id="ARBA00023033"/>
    </source>
</evidence>
<feature type="binding site" description="axial binding residue" evidence="15">
    <location>
        <position position="457"/>
    </location>
    <ligand>
        <name>heme</name>
        <dbReference type="ChEBI" id="CHEBI:30413"/>
    </ligand>
    <ligandPart>
        <name>Fe</name>
        <dbReference type="ChEBI" id="CHEBI:18248"/>
    </ligandPart>
</feature>
<dbReference type="CDD" id="cd11056">
    <property type="entry name" value="CYP6-like"/>
    <property type="match status" value="1"/>
</dbReference>
<dbReference type="PROSITE" id="PS00086">
    <property type="entry name" value="CYTOCHROME_P450"/>
    <property type="match status" value="1"/>
</dbReference>
<keyword evidence="13 17" id="KW-0472">Membrane</keyword>
<comment type="cofactor">
    <cofactor evidence="1 15">
        <name>heme</name>
        <dbReference type="ChEBI" id="CHEBI:30413"/>
    </cofactor>
</comment>
<dbReference type="FunFam" id="1.10.630.10:FF:000042">
    <property type="entry name" value="Cytochrome P450"/>
    <property type="match status" value="1"/>
</dbReference>
<protein>
    <recommendedName>
        <fullName evidence="5">unspecific monooxygenase</fullName>
        <ecNumber evidence="5">1.14.14.1</ecNumber>
    </recommendedName>
</protein>
<name>A0AAU9U6E3_EUPED</name>
<dbReference type="InterPro" id="IPR036396">
    <property type="entry name" value="Cyt_P450_sf"/>
</dbReference>
<comment type="similarity">
    <text evidence="4 16">Belongs to the cytochrome P450 family.</text>
</comment>
<evidence type="ECO:0000256" key="15">
    <source>
        <dbReference type="PIRSR" id="PIRSR602401-1"/>
    </source>
</evidence>
<dbReference type="InterPro" id="IPR001128">
    <property type="entry name" value="Cyt_P450"/>
</dbReference>
<dbReference type="Proteomes" id="UP001153954">
    <property type="component" value="Unassembled WGS sequence"/>
</dbReference>
<comment type="caution">
    <text evidence="18">The sequence shown here is derived from an EMBL/GenBank/DDBJ whole genome shotgun (WGS) entry which is preliminary data.</text>
</comment>
<reference evidence="18" key="1">
    <citation type="submission" date="2022-03" db="EMBL/GenBank/DDBJ databases">
        <authorList>
            <person name="Tunstrom K."/>
        </authorList>
    </citation>
    <scope>NUCLEOTIDE SEQUENCE</scope>
</reference>
<evidence type="ECO:0000256" key="2">
    <source>
        <dbReference type="ARBA" id="ARBA00004174"/>
    </source>
</evidence>
<dbReference type="Gene3D" id="1.10.630.10">
    <property type="entry name" value="Cytochrome P450"/>
    <property type="match status" value="1"/>
</dbReference>
<dbReference type="PRINTS" id="PR00463">
    <property type="entry name" value="EP450I"/>
</dbReference>
<accession>A0AAU9U6E3</accession>
<dbReference type="EC" id="1.14.14.1" evidence="5"/>
<evidence type="ECO:0000256" key="9">
    <source>
        <dbReference type="ARBA" id="ARBA00022848"/>
    </source>
</evidence>
<proteinExistence type="inferred from homology"/>
<dbReference type="EMBL" id="CAKOGL010000013">
    <property type="protein sequence ID" value="CAH2093558.1"/>
    <property type="molecule type" value="Genomic_DNA"/>
</dbReference>
<comment type="catalytic activity">
    <reaction evidence="14">
        <text>an organic molecule + reduced [NADPH--hemoprotein reductase] + O2 = an alcohol + oxidized [NADPH--hemoprotein reductase] + H2O + H(+)</text>
        <dbReference type="Rhea" id="RHEA:17149"/>
        <dbReference type="Rhea" id="RHEA-COMP:11964"/>
        <dbReference type="Rhea" id="RHEA-COMP:11965"/>
        <dbReference type="ChEBI" id="CHEBI:15377"/>
        <dbReference type="ChEBI" id="CHEBI:15378"/>
        <dbReference type="ChEBI" id="CHEBI:15379"/>
        <dbReference type="ChEBI" id="CHEBI:30879"/>
        <dbReference type="ChEBI" id="CHEBI:57618"/>
        <dbReference type="ChEBI" id="CHEBI:58210"/>
        <dbReference type="ChEBI" id="CHEBI:142491"/>
        <dbReference type="EC" id="1.14.14.1"/>
    </reaction>
</comment>